<dbReference type="FunFam" id="3.40.1690.20:FF:000014">
    <property type="entry name" value="Predicted protein"/>
    <property type="match status" value="1"/>
</dbReference>
<dbReference type="AlphaFoldDB" id="A0A7I4D886"/>
<dbReference type="EnsemblPlants" id="Pp3c2_30820V3.7">
    <property type="protein sequence ID" value="Pp3c2_30820V3.7"/>
    <property type="gene ID" value="Pp3c2_30820"/>
</dbReference>
<dbReference type="EMBL" id="ABEU02000002">
    <property type="status" value="NOT_ANNOTATED_CDS"/>
    <property type="molecule type" value="Genomic_DNA"/>
</dbReference>
<reference evidence="15" key="3">
    <citation type="submission" date="2020-12" db="UniProtKB">
        <authorList>
            <consortium name="EnsemblPlants"/>
        </authorList>
    </citation>
    <scope>IDENTIFICATION</scope>
</reference>
<comment type="similarity">
    <text evidence="3">In the C-terminal section; belongs to the peptidase M41 family.</text>
</comment>
<dbReference type="InterPro" id="IPR041569">
    <property type="entry name" value="AAA_lid_3"/>
</dbReference>
<comment type="cofactor">
    <cofactor evidence="1">
        <name>Zn(2+)</name>
        <dbReference type="ChEBI" id="CHEBI:29105"/>
    </cofactor>
</comment>
<feature type="region of interest" description="Disordered" evidence="13">
    <location>
        <begin position="122"/>
        <end position="164"/>
    </location>
</feature>
<dbReference type="GO" id="GO:0004222">
    <property type="term" value="F:metalloendopeptidase activity"/>
    <property type="evidence" value="ECO:0000318"/>
    <property type="project" value="GO_Central"/>
</dbReference>
<name>A0A7I4D886_PHYPA</name>
<dbReference type="GO" id="GO:0005524">
    <property type="term" value="F:ATP binding"/>
    <property type="evidence" value="ECO:0007669"/>
    <property type="project" value="UniProtKB-KW"/>
</dbReference>
<sequence>MSSQRSAAVARRLRRNIQEVLTNQVTSSAQGHRNVNSLGHNKAFLSSGSVGQNASRRWLQSLGLLRPGTADGAVTRKAFDRFGTSRRGIHEIARRVGSGSARRVLLQNIGSKRAFCSETPKKKGFENYYPKNRKDLPKGRNEQKSERKGEHDSKQEGDKYFTETSKSQMQSLIATGAATVAILTTLSMGRSDAQQQISFQEFKNKLLEPGLVDRIEVANKSLAKVYVYTGSQQGAEARVNKGGNIDGNMDDVQTDSRPQPGHSNSVYKYYFNIGSIDSFERKLEDAQDALNADPRDYIPVTYVSEMSWQQELLRLAPTILLIAGYIYFSRRMQGGFGVGGGGGGMGGRGIFNVGKAQVTKLSKKQKDKVMFKDVAGCDEAKQEIMEFVHFLKNPKKYQELGAKIPKGALLVGPPGTGKTLLAKATAGEAGVPFLSISGSDFMEMFVGVGPSRVRDLFAQARQSSPSIIFIDEIDAIGRARGRGGFAGANDERESTLNQLLVEMDGFGTTTGVVVLAGTNRPDILDKALLRPGRFDRQISIDRPDINGREQIFRIYLEKLKLDQDPIYYSQRMAALTPGFAGADIANVCNEAALICARNEKSVITMDHFEAAIDRIIGGLEKKKRVISKEERRTVAYHEAGHAVSGWFLEHAEPLLKVSIVPRGTAALGFAQYLPNENLLMTKEQLLDMTCMTLGGRAAEQVLIGKISTGAQNDLEKVTKMTYAQVAVYGFSDKVGLLSFPPKDDGFEMSKPYSNETGEIIDQEVRDWVASAYARTLALITEHKAGVEALALKLLEKEVLHQEDLVAILGERPFKNAELSNYDKFKLGFAPSREDQAKLGSSQPSEDGISPEQPSSTPPTPSGLDGSQPVPAIL</sequence>
<comment type="similarity">
    <text evidence="4">In the N-terminal section; belongs to the AAA ATPase family.</text>
</comment>
<evidence type="ECO:0000259" key="14">
    <source>
        <dbReference type="SMART" id="SM00382"/>
    </source>
</evidence>
<comment type="subcellular location">
    <subcellularLocation>
        <location evidence="2">Mitochondrion</location>
    </subcellularLocation>
</comment>
<evidence type="ECO:0000256" key="4">
    <source>
        <dbReference type="ARBA" id="ARBA00010550"/>
    </source>
</evidence>
<reference evidence="15 16" key="1">
    <citation type="journal article" date="2008" name="Science">
        <title>The Physcomitrella genome reveals evolutionary insights into the conquest of land by plants.</title>
        <authorList>
            <person name="Rensing S."/>
            <person name="Lang D."/>
            <person name="Zimmer A."/>
            <person name="Terry A."/>
            <person name="Salamov A."/>
            <person name="Shapiro H."/>
            <person name="Nishiyama T."/>
            <person name="Perroud P.-F."/>
            <person name="Lindquist E."/>
            <person name="Kamisugi Y."/>
            <person name="Tanahashi T."/>
            <person name="Sakakibara K."/>
            <person name="Fujita T."/>
            <person name="Oishi K."/>
            <person name="Shin-I T."/>
            <person name="Kuroki Y."/>
            <person name="Toyoda A."/>
            <person name="Suzuki Y."/>
            <person name="Hashimoto A."/>
            <person name="Yamaguchi K."/>
            <person name="Sugano A."/>
            <person name="Kohara Y."/>
            <person name="Fujiyama A."/>
            <person name="Anterola A."/>
            <person name="Aoki S."/>
            <person name="Ashton N."/>
            <person name="Barbazuk W.B."/>
            <person name="Barker E."/>
            <person name="Bennetzen J."/>
            <person name="Bezanilla M."/>
            <person name="Blankenship R."/>
            <person name="Cho S.H."/>
            <person name="Dutcher S."/>
            <person name="Estelle M."/>
            <person name="Fawcett J.A."/>
            <person name="Gundlach H."/>
            <person name="Hanada K."/>
            <person name="Heyl A."/>
            <person name="Hicks K.A."/>
            <person name="Hugh J."/>
            <person name="Lohr M."/>
            <person name="Mayer K."/>
            <person name="Melkozernov A."/>
            <person name="Murata T."/>
            <person name="Nelson D."/>
            <person name="Pils B."/>
            <person name="Prigge M."/>
            <person name="Reiss B."/>
            <person name="Renner T."/>
            <person name="Rombauts S."/>
            <person name="Rushton P."/>
            <person name="Sanderfoot A."/>
            <person name="Schween G."/>
            <person name="Shiu S.-H."/>
            <person name="Stueber K."/>
            <person name="Theodoulou F.L."/>
            <person name="Tu H."/>
            <person name="Van de Peer Y."/>
            <person name="Verrier P.J."/>
            <person name="Waters E."/>
            <person name="Wood A."/>
            <person name="Yang L."/>
            <person name="Cove D."/>
            <person name="Cuming A."/>
            <person name="Hasebe M."/>
            <person name="Lucas S."/>
            <person name="Mishler D.B."/>
            <person name="Reski R."/>
            <person name="Grigoriev I."/>
            <person name="Quatrano R.S."/>
            <person name="Boore J.L."/>
        </authorList>
    </citation>
    <scope>NUCLEOTIDE SEQUENCE [LARGE SCALE GENOMIC DNA]</scope>
    <source>
        <strain evidence="15 16">cv. Gransden 2004</strain>
    </source>
</reference>
<evidence type="ECO:0000256" key="7">
    <source>
        <dbReference type="ARBA" id="ARBA00022741"/>
    </source>
</evidence>
<accession>A0A7I4D886</accession>
<dbReference type="Pfam" id="PF17862">
    <property type="entry name" value="AAA_lid_3"/>
    <property type="match status" value="1"/>
</dbReference>
<keyword evidence="7" id="KW-0547">Nucleotide-binding</keyword>
<keyword evidence="9" id="KW-0862">Zinc</keyword>
<evidence type="ECO:0000313" key="15">
    <source>
        <dbReference type="EnsemblPlants" id="Pp3c2_30820V3.9"/>
    </source>
</evidence>
<dbReference type="Gene3D" id="3.40.1690.20">
    <property type="match status" value="1"/>
</dbReference>
<keyword evidence="5" id="KW-0645">Protease</keyword>
<dbReference type="SMART" id="SM00382">
    <property type="entry name" value="AAA"/>
    <property type="match status" value="1"/>
</dbReference>
<feature type="compositionally biased region" description="Basic and acidic residues" evidence="13">
    <location>
        <begin position="132"/>
        <end position="161"/>
    </location>
</feature>
<dbReference type="OrthoDB" id="1413014at2759"/>
<dbReference type="InterPro" id="IPR000642">
    <property type="entry name" value="Peptidase_M41"/>
</dbReference>
<dbReference type="InterPro" id="IPR027417">
    <property type="entry name" value="P-loop_NTPase"/>
</dbReference>
<dbReference type="Gene3D" id="1.10.8.60">
    <property type="match status" value="1"/>
</dbReference>
<keyword evidence="10" id="KW-0067">ATP-binding</keyword>
<dbReference type="InterPro" id="IPR005936">
    <property type="entry name" value="FtsH"/>
</dbReference>
<dbReference type="GeneID" id="112278290"/>
<dbReference type="Pfam" id="PF06480">
    <property type="entry name" value="FtsH_ext"/>
    <property type="match status" value="1"/>
</dbReference>
<dbReference type="HAMAP" id="MF_01458">
    <property type="entry name" value="FtsH"/>
    <property type="match status" value="1"/>
</dbReference>
<evidence type="ECO:0000313" key="16">
    <source>
        <dbReference type="Proteomes" id="UP000006727"/>
    </source>
</evidence>
<evidence type="ECO:0000256" key="1">
    <source>
        <dbReference type="ARBA" id="ARBA00001947"/>
    </source>
</evidence>
<dbReference type="InterPro" id="IPR050928">
    <property type="entry name" value="ATP-dep_Zn_Metalloprotease"/>
</dbReference>
<dbReference type="PANTHER" id="PTHR43655">
    <property type="entry name" value="ATP-DEPENDENT PROTEASE"/>
    <property type="match status" value="1"/>
</dbReference>
<dbReference type="NCBIfam" id="TIGR01241">
    <property type="entry name" value="FtsH_fam"/>
    <property type="match status" value="1"/>
</dbReference>
<evidence type="ECO:0000256" key="3">
    <source>
        <dbReference type="ARBA" id="ARBA00010044"/>
    </source>
</evidence>
<dbReference type="Pfam" id="PF00004">
    <property type="entry name" value="AAA"/>
    <property type="match status" value="1"/>
</dbReference>
<dbReference type="Gramene" id="Pp3c2_30820V3.7">
    <property type="protein sequence ID" value="Pp3c2_30820V3.7"/>
    <property type="gene ID" value="Pp3c2_30820"/>
</dbReference>
<evidence type="ECO:0000256" key="10">
    <source>
        <dbReference type="ARBA" id="ARBA00022840"/>
    </source>
</evidence>
<evidence type="ECO:0000256" key="5">
    <source>
        <dbReference type="ARBA" id="ARBA00022670"/>
    </source>
</evidence>
<dbReference type="GO" id="GO:0004176">
    <property type="term" value="F:ATP-dependent peptidase activity"/>
    <property type="evidence" value="ECO:0007669"/>
    <property type="project" value="InterPro"/>
</dbReference>
<dbReference type="InterPro" id="IPR003960">
    <property type="entry name" value="ATPase_AAA_CS"/>
</dbReference>
<keyword evidence="16" id="KW-1185">Reference proteome</keyword>
<dbReference type="KEGG" id="ppp:112278290"/>
<keyword evidence="11" id="KW-0482">Metalloprotease</keyword>
<protein>
    <recommendedName>
        <fullName evidence="14">AAA+ ATPase domain-containing protein</fullName>
    </recommendedName>
</protein>
<dbReference type="GO" id="GO:0034982">
    <property type="term" value="P:mitochondrial protein processing"/>
    <property type="evidence" value="ECO:0000318"/>
    <property type="project" value="GO_Central"/>
</dbReference>
<dbReference type="GO" id="GO:0008270">
    <property type="term" value="F:zinc ion binding"/>
    <property type="evidence" value="ECO:0007669"/>
    <property type="project" value="InterPro"/>
</dbReference>
<reference evidence="15 16" key="2">
    <citation type="journal article" date="2018" name="Plant J.">
        <title>The Physcomitrella patens chromosome-scale assembly reveals moss genome structure and evolution.</title>
        <authorList>
            <person name="Lang D."/>
            <person name="Ullrich K.K."/>
            <person name="Murat F."/>
            <person name="Fuchs J."/>
            <person name="Jenkins J."/>
            <person name="Haas F.B."/>
            <person name="Piednoel M."/>
            <person name="Gundlach H."/>
            <person name="Van Bel M."/>
            <person name="Meyberg R."/>
            <person name="Vives C."/>
            <person name="Morata J."/>
            <person name="Symeonidi A."/>
            <person name="Hiss M."/>
            <person name="Muchero W."/>
            <person name="Kamisugi Y."/>
            <person name="Saleh O."/>
            <person name="Blanc G."/>
            <person name="Decker E.L."/>
            <person name="van Gessel N."/>
            <person name="Grimwood J."/>
            <person name="Hayes R.D."/>
            <person name="Graham S.W."/>
            <person name="Gunter L.E."/>
            <person name="McDaniel S.F."/>
            <person name="Hoernstein S.N.W."/>
            <person name="Larsson A."/>
            <person name="Li F.W."/>
            <person name="Perroud P.F."/>
            <person name="Phillips J."/>
            <person name="Ranjan P."/>
            <person name="Rokshar D.S."/>
            <person name="Rothfels C.J."/>
            <person name="Schneider L."/>
            <person name="Shu S."/>
            <person name="Stevenson D.W."/>
            <person name="Thummler F."/>
            <person name="Tillich M."/>
            <person name="Villarreal Aguilar J.C."/>
            <person name="Widiez T."/>
            <person name="Wong G.K."/>
            <person name="Wymore A."/>
            <person name="Zhang Y."/>
            <person name="Zimmer A.D."/>
            <person name="Quatrano R.S."/>
            <person name="Mayer K.F.X."/>
            <person name="Goodstein D."/>
            <person name="Casacuberta J.M."/>
            <person name="Vandepoele K."/>
            <person name="Reski R."/>
            <person name="Cuming A.C."/>
            <person name="Tuskan G.A."/>
            <person name="Maumus F."/>
            <person name="Salse J."/>
            <person name="Schmutz J."/>
            <person name="Rensing S.A."/>
        </authorList>
    </citation>
    <scope>NUCLEOTIDE SEQUENCE [LARGE SCALE GENOMIC DNA]</scope>
    <source>
        <strain evidence="15 16">cv. Gransden 2004</strain>
    </source>
</reference>
<dbReference type="InterPro" id="IPR037219">
    <property type="entry name" value="Peptidase_M41-like"/>
</dbReference>
<evidence type="ECO:0000256" key="11">
    <source>
        <dbReference type="ARBA" id="ARBA00023049"/>
    </source>
</evidence>
<evidence type="ECO:0000256" key="9">
    <source>
        <dbReference type="ARBA" id="ARBA00022833"/>
    </source>
</evidence>
<gene>
    <name evidence="15" type="primary">LOC112278290</name>
</gene>
<dbReference type="InterPro" id="IPR003959">
    <property type="entry name" value="ATPase_AAA_core"/>
</dbReference>
<dbReference type="SUPFAM" id="SSF140990">
    <property type="entry name" value="FtsH protease domain-like"/>
    <property type="match status" value="1"/>
</dbReference>
<dbReference type="RefSeq" id="XP_024367317.1">
    <property type="nucleotide sequence ID" value="XM_024511549.2"/>
</dbReference>
<dbReference type="InterPro" id="IPR003593">
    <property type="entry name" value="AAA+_ATPase"/>
</dbReference>
<dbReference type="SUPFAM" id="SSF52540">
    <property type="entry name" value="P-loop containing nucleoside triphosphate hydrolases"/>
    <property type="match status" value="1"/>
</dbReference>
<dbReference type="Gene3D" id="3.40.50.300">
    <property type="entry name" value="P-loop containing nucleotide triphosphate hydrolases"/>
    <property type="match status" value="1"/>
</dbReference>
<dbReference type="Gene3D" id="1.20.58.760">
    <property type="entry name" value="Peptidase M41"/>
    <property type="match status" value="1"/>
</dbReference>
<evidence type="ECO:0000256" key="8">
    <source>
        <dbReference type="ARBA" id="ARBA00022801"/>
    </source>
</evidence>
<dbReference type="EnsemblPlants" id="Pp3c2_30820V3.9">
    <property type="protein sequence ID" value="Pp3c2_30820V3.9"/>
    <property type="gene ID" value="Pp3c2_30820"/>
</dbReference>
<dbReference type="EnsemblPlants" id="Pp3c2_30820V3.8">
    <property type="protein sequence ID" value="Pp3c2_30820V3.8"/>
    <property type="gene ID" value="Pp3c2_30820"/>
</dbReference>
<evidence type="ECO:0000256" key="13">
    <source>
        <dbReference type="SAM" id="MobiDB-lite"/>
    </source>
</evidence>
<evidence type="ECO:0000256" key="2">
    <source>
        <dbReference type="ARBA" id="ARBA00004173"/>
    </source>
</evidence>
<dbReference type="GO" id="GO:0016887">
    <property type="term" value="F:ATP hydrolysis activity"/>
    <property type="evidence" value="ECO:0007669"/>
    <property type="project" value="InterPro"/>
</dbReference>
<dbReference type="FunFam" id="1.20.58.760:FF:000005">
    <property type="entry name" value="ATP-dependent zinc metalloprotease FTSH 10, mitochondrial"/>
    <property type="match status" value="1"/>
</dbReference>
<organism evidence="15 16">
    <name type="scientific">Physcomitrium patens</name>
    <name type="common">Spreading-leaved earth moss</name>
    <name type="synonym">Physcomitrella patens</name>
    <dbReference type="NCBI Taxonomy" id="3218"/>
    <lineage>
        <taxon>Eukaryota</taxon>
        <taxon>Viridiplantae</taxon>
        <taxon>Streptophyta</taxon>
        <taxon>Embryophyta</taxon>
        <taxon>Bryophyta</taxon>
        <taxon>Bryophytina</taxon>
        <taxon>Bryopsida</taxon>
        <taxon>Funariidae</taxon>
        <taxon>Funariales</taxon>
        <taxon>Funariaceae</taxon>
        <taxon>Physcomitrium</taxon>
    </lineage>
</organism>
<keyword evidence="12" id="KW-0496">Mitochondrion</keyword>
<keyword evidence="8" id="KW-0378">Hydrolase</keyword>
<dbReference type="Gramene" id="Pp3c2_30820V3.8">
    <property type="protein sequence ID" value="Pp3c2_30820V3.8"/>
    <property type="gene ID" value="Pp3c2_30820"/>
</dbReference>
<dbReference type="PROSITE" id="PS00674">
    <property type="entry name" value="AAA"/>
    <property type="match status" value="1"/>
</dbReference>
<dbReference type="CDD" id="cd19501">
    <property type="entry name" value="RecA-like_FtsH"/>
    <property type="match status" value="1"/>
</dbReference>
<dbReference type="Gramene" id="Pp3c2_30820V3.9">
    <property type="protein sequence ID" value="Pp3c2_30820V3.9"/>
    <property type="gene ID" value="Pp3c2_30820"/>
</dbReference>
<dbReference type="FunFam" id="1.10.8.60:FF:000019">
    <property type="entry name" value="AFG3-like AAA ATPase 2"/>
    <property type="match status" value="1"/>
</dbReference>
<dbReference type="Proteomes" id="UP000006727">
    <property type="component" value="Chromosome 2"/>
</dbReference>
<feature type="domain" description="AAA+ ATPase" evidence="14">
    <location>
        <begin position="404"/>
        <end position="544"/>
    </location>
</feature>
<dbReference type="Pfam" id="PF01434">
    <property type="entry name" value="Peptidase_M41"/>
    <property type="match status" value="1"/>
</dbReference>
<feature type="region of interest" description="Disordered" evidence="13">
    <location>
        <begin position="832"/>
        <end position="873"/>
    </location>
</feature>
<proteinExistence type="inferred from homology"/>
<dbReference type="FunFam" id="3.40.50.300:FF:000001">
    <property type="entry name" value="ATP-dependent zinc metalloprotease FtsH"/>
    <property type="match status" value="1"/>
</dbReference>
<dbReference type="InterPro" id="IPR011546">
    <property type="entry name" value="Pept_M41_FtsH_extracell"/>
</dbReference>
<dbReference type="GO" id="GO:0005745">
    <property type="term" value="C:m-AAA complex"/>
    <property type="evidence" value="ECO:0000318"/>
    <property type="project" value="GO_Central"/>
</dbReference>
<dbReference type="PANTHER" id="PTHR43655:SF2">
    <property type="entry name" value="AFG3 LIKE MATRIX AAA PEPTIDASE SUBUNIT 2, ISOFORM A"/>
    <property type="match status" value="1"/>
</dbReference>
<keyword evidence="6" id="KW-0479">Metal-binding</keyword>
<evidence type="ECO:0000256" key="6">
    <source>
        <dbReference type="ARBA" id="ARBA00022723"/>
    </source>
</evidence>
<evidence type="ECO:0000256" key="12">
    <source>
        <dbReference type="ARBA" id="ARBA00023128"/>
    </source>
</evidence>